<dbReference type="Pfam" id="PF01420">
    <property type="entry name" value="Methylase_S"/>
    <property type="match status" value="1"/>
</dbReference>
<keyword evidence="2" id="KW-0680">Restriction system</keyword>
<gene>
    <name evidence="5" type="ORF">SAMN05660653_03224</name>
</gene>
<comment type="similarity">
    <text evidence="1">Belongs to the type-I restriction system S methylase family.</text>
</comment>
<feature type="domain" description="Type I restriction modification DNA specificity" evidence="4">
    <location>
        <begin position="55"/>
        <end position="212"/>
    </location>
</feature>
<evidence type="ECO:0000256" key="3">
    <source>
        <dbReference type="ARBA" id="ARBA00023125"/>
    </source>
</evidence>
<evidence type="ECO:0000259" key="4">
    <source>
        <dbReference type="Pfam" id="PF01420"/>
    </source>
</evidence>
<dbReference type="EMBL" id="FMXO01000026">
    <property type="protein sequence ID" value="SDB61714.1"/>
    <property type="molecule type" value="Genomic_DNA"/>
</dbReference>
<keyword evidence="3" id="KW-0238">DNA-binding</keyword>
<keyword evidence="6" id="KW-1185">Reference proteome</keyword>
<dbReference type="PANTHER" id="PTHR30408:SF12">
    <property type="entry name" value="TYPE I RESTRICTION ENZYME MJAVIII SPECIFICITY SUBUNIT"/>
    <property type="match status" value="1"/>
</dbReference>
<dbReference type="PANTHER" id="PTHR30408">
    <property type="entry name" value="TYPE-1 RESTRICTION ENZYME ECOKI SPECIFICITY PROTEIN"/>
    <property type="match status" value="1"/>
</dbReference>
<evidence type="ECO:0000313" key="6">
    <source>
        <dbReference type="Proteomes" id="UP000198771"/>
    </source>
</evidence>
<organism evidence="5 6">
    <name type="scientific">Desulfonatronum thiosulfatophilum</name>
    <dbReference type="NCBI Taxonomy" id="617002"/>
    <lineage>
        <taxon>Bacteria</taxon>
        <taxon>Pseudomonadati</taxon>
        <taxon>Thermodesulfobacteriota</taxon>
        <taxon>Desulfovibrionia</taxon>
        <taxon>Desulfovibrionales</taxon>
        <taxon>Desulfonatronaceae</taxon>
        <taxon>Desulfonatronum</taxon>
    </lineage>
</organism>
<dbReference type="STRING" id="617002.SAMN05660653_03224"/>
<evidence type="ECO:0000313" key="5">
    <source>
        <dbReference type="EMBL" id="SDB61714.1"/>
    </source>
</evidence>
<dbReference type="Gene3D" id="1.10.287.1120">
    <property type="entry name" value="Bipartite methylase S protein"/>
    <property type="match status" value="1"/>
</dbReference>
<evidence type="ECO:0000256" key="1">
    <source>
        <dbReference type="ARBA" id="ARBA00010923"/>
    </source>
</evidence>
<dbReference type="GO" id="GO:0003677">
    <property type="term" value="F:DNA binding"/>
    <property type="evidence" value="ECO:0007669"/>
    <property type="project" value="UniProtKB-KW"/>
</dbReference>
<dbReference type="Proteomes" id="UP000198771">
    <property type="component" value="Unassembled WGS sequence"/>
</dbReference>
<dbReference type="RefSeq" id="WP_092123947.1">
    <property type="nucleotide sequence ID" value="NZ_FMXO01000026.1"/>
</dbReference>
<protein>
    <submittedName>
        <fullName evidence="5">Type I restriction enzyme, S subunit</fullName>
    </submittedName>
</protein>
<reference evidence="5 6" key="1">
    <citation type="submission" date="2016-10" db="EMBL/GenBank/DDBJ databases">
        <authorList>
            <person name="de Groot N.N."/>
        </authorList>
    </citation>
    <scope>NUCLEOTIDE SEQUENCE [LARGE SCALE GENOMIC DNA]</scope>
    <source>
        <strain evidence="5 6">ASO4-2</strain>
    </source>
</reference>
<dbReference type="InterPro" id="IPR044946">
    <property type="entry name" value="Restrct_endonuc_typeI_TRD_sf"/>
</dbReference>
<dbReference type="GO" id="GO:0009307">
    <property type="term" value="P:DNA restriction-modification system"/>
    <property type="evidence" value="ECO:0007669"/>
    <property type="project" value="UniProtKB-KW"/>
</dbReference>
<dbReference type="InterPro" id="IPR052021">
    <property type="entry name" value="Type-I_RS_S_subunit"/>
</dbReference>
<dbReference type="OrthoDB" id="9798929at2"/>
<proteinExistence type="inferred from homology"/>
<dbReference type="SUPFAM" id="SSF116734">
    <property type="entry name" value="DNA methylase specificity domain"/>
    <property type="match status" value="1"/>
</dbReference>
<dbReference type="InterPro" id="IPR000055">
    <property type="entry name" value="Restrct_endonuc_typeI_TRD"/>
</dbReference>
<dbReference type="AlphaFoldDB" id="A0A1G6EW65"/>
<sequence length="246" mass="27390">MSDAVSQSDIEWCEAGFPPLPTDWKAMTVDEIKSTDKRSIISGPFGSNISSKYFVESGVPVVRGNNLSLGLGEKFKDDGFVFITSEKASELNTWAAKNDLIFTAVGTIGQVGILRGNEKFNKYIISNKQLRLTVNNRIIDPLFAYYWFASQMMVDQIMQRNTGSSVPLINLSVLKSLVVPVPPLSEQKCIASVLSSLDDKIDLLHRQNKTLEAMAETLFRQLFVEEAQEDWEEVMLADVCSVISLP</sequence>
<accession>A0A1G6EW65</accession>
<dbReference type="Gene3D" id="3.90.220.20">
    <property type="entry name" value="DNA methylase specificity domains"/>
    <property type="match status" value="1"/>
</dbReference>
<evidence type="ECO:0000256" key="2">
    <source>
        <dbReference type="ARBA" id="ARBA00022747"/>
    </source>
</evidence>
<name>A0A1G6EW65_9BACT</name>